<dbReference type="EMBL" id="PJNH01000001">
    <property type="protein sequence ID" value="PKR78779.1"/>
    <property type="molecule type" value="Genomic_DNA"/>
</dbReference>
<keyword evidence="2" id="KW-0863">Zinc-finger</keyword>
<dbReference type="InterPro" id="IPR037274">
    <property type="entry name" value="Znf_CHY_sf"/>
</dbReference>
<dbReference type="GO" id="GO:0008270">
    <property type="term" value="F:zinc ion binding"/>
    <property type="evidence" value="ECO:0007669"/>
    <property type="project" value="UniProtKB-KW"/>
</dbReference>
<sequence length="110" mass="12830">MKVKGTEVKGKIIDQHTRCAHYHSELDIIAIRFKCCDTYYPCYYCHEEEADHSIDKWNEEDLNEKAILCGTCGEELTISSYLKDPTKCHQCGTSFNPNCQLHHHLYFNID</sequence>
<dbReference type="AlphaFoldDB" id="A0A2I0QWU6"/>
<dbReference type="GO" id="GO:0045041">
    <property type="term" value="P:protein import into mitochondrial intermembrane space"/>
    <property type="evidence" value="ECO:0007669"/>
    <property type="project" value="TreeGrafter"/>
</dbReference>
<evidence type="ECO:0000259" key="4">
    <source>
        <dbReference type="PROSITE" id="PS51266"/>
    </source>
</evidence>
<dbReference type="PANTHER" id="PTHR28082">
    <property type="entry name" value="ZINC FINGER PROTEIN"/>
    <property type="match status" value="1"/>
</dbReference>
<dbReference type="Proteomes" id="UP000243524">
    <property type="component" value="Unassembled WGS sequence"/>
</dbReference>
<reference evidence="5 6" key="1">
    <citation type="submission" date="2017-06" db="EMBL/GenBank/DDBJ databases">
        <title>the draft geome sequence of Illustriluteabacillus marina B3227.</title>
        <authorList>
            <person name="He R.-H."/>
            <person name="Du Z.-J."/>
        </authorList>
    </citation>
    <scope>NUCLEOTIDE SEQUENCE [LARGE SCALE GENOMIC DNA]</scope>
    <source>
        <strain evidence="5 6">B3227</strain>
    </source>
</reference>
<dbReference type="InterPro" id="IPR016694">
    <property type="entry name" value="UCP017292"/>
</dbReference>
<evidence type="ECO:0000256" key="1">
    <source>
        <dbReference type="ARBA" id="ARBA00022723"/>
    </source>
</evidence>
<gene>
    <name evidence="5" type="ORF">CEY16_03220</name>
</gene>
<organism evidence="5 6">
    <name type="scientific">Halalkalibacillus sediminis</name>
    <dbReference type="NCBI Taxonomy" id="2018042"/>
    <lineage>
        <taxon>Bacteria</taxon>
        <taxon>Bacillati</taxon>
        <taxon>Bacillota</taxon>
        <taxon>Bacilli</taxon>
        <taxon>Bacillales</taxon>
        <taxon>Bacillaceae</taxon>
        <taxon>Halalkalibacillus</taxon>
    </lineage>
</organism>
<name>A0A2I0QWU6_9BACI</name>
<evidence type="ECO:0000256" key="3">
    <source>
        <dbReference type="ARBA" id="ARBA00022833"/>
    </source>
</evidence>
<protein>
    <recommendedName>
        <fullName evidence="4">CHY-type domain-containing protein</fullName>
    </recommendedName>
</protein>
<dbReference type="OrthoDB" id="882119at2"/>
<dbReference type="InterPro" id="IPR052604">
    <property type="entry name" value="Mito_Tim_assembly_helper"/>
</dbReference>
<keyword evidence="6" id="KW-1185">Reference proteome</keyword>
<proteinExistence type="predicted"/>
<keyword evidence="1" id="KW-0479">Metal-binding</keyword>
<feature type="domain" description="CHY-type" evidence="4">
    <location>
        <begin position="12"/>
        <end position="93"/>
    </location>
</feature>
<keyword evidence="3" id="KW-0862">Zinc</keyword>
<evidence type="ECO:0000313" key="5">
    <source>
        <dbReference type="EMBL" id="PKR78779.1"/>
    </source>
</evidence>
<dbReference type="SUPFAM" id="SSF161219">
    <property type="entry name" value="CHY zinc finger-like"/>
    <property type="match status" value="1"/>
</dbReference>
<dbReference type="InterPro" id="IPR008913">
    <property type="entry name" value="Znf_CHY"/>
</dbReference>
<accession>A0A2I0QWU6</accession>
<comment type="caution">
    <text evidence="5">The sequence shown here is derived from an EMBL/GenBank/DDBJ whole genome shotgun (WGS) entry which is preliminary data.</text>
</comment>
<dbReference type="PIRSF" id="PIRSF017292">
    <property type="entry name" value="UCP017292_Znf_CHY"/>
    <property type="match status" value="1"/>
</dbReference>
<dbReference type="PANTHER" id="PTHR28082:SF1">
    <property type="entry name" value="HELPER OF TIM PROTEIN 13"/>
    <property type="match status" value="1"/>
</dbReference>
<evidence type="ECO:0000313" key="6">
    <source>
        <dbReference type="Proteomes" id="UP000243524"/>
    </source>
</evidence>
<dbReference type="PROSITE" id="PS51266">
    <property type="entry name" value="ZF_CHY"/>
    <property type="match status" value="1"/>
</dbReference>
<evidence type="ECO:0000256" key="2">
    <source>
        <dbReference type="ARBA" id="ARBA00022771"/>
    </source>
</evidence>
<dbReference type="Pfam" id="PF05495">
    <property type="entry name" value="zf-CHY"/>
    <property type="match status" value="1"/>
</dbReference>
<dbReference type="RefSeq" id="WP_101330523.1">
    <property type="nucleotide sequence ID" value="NZ_PJNH01000001.1"/>
</dbReference>